<dbReference type="RefSeq" id="WP_116392399.1">
    <property type="nucleotide sequence ID" value="NZ_QUQO01000001.1"/>
</dbReference>
<dbReference type="EMBL" id="QUQO01000001">
    <property type="protein sequence ID" value="RFB05766.1"/>
    <property type="molecule type" value="Genomic_DNA"/>
</dbReference>
<dbReference type="PANTHER" id="PTHR43792">
    <property type="entry name" value="GNAT FAMILY, PUTATIVE (AFU_ORTHOLOGUE AFUA_3G00765)-RELATED-RELATED"/>
    <property type="match status" value="1"/>
</dbReference>
<dbReference type="PROSITE" id="PS51186">
    <property type="entry name" value="GNAT"/>
    <property type="match status" value="1"/>
</dbReference>
<proteinExistence type="predicted"/>
<keyword evidence="3" id="KW-1185">Reference proteome</keyword>
<sequence length="176" mass="20034">MPHSIRTERLLIRPVTLRDAKEYWLTHNHPDFARMTGSWAYPFTQGEVCRRIREAMLAGEGEKRWLAFIEGTRLAGTGVLFDWQPGSVEIGYDVSRGCEGRGLASEGARALCQLAFGQYRVGVIRARVSVDNPASARILCKLGFEQIGPAEMGWSAHYGRHTPLYHYRLIRERFRP</sequence>
<dbReference type="Gene3D" id="3.40.630.30">
    <property type="match status" value="1"/>
</dbReference>
<dbReference type="OrthoDB" id="6293260at2"/>
<dbReference type="InterPro" id="IPR051531">
    <property type="entry name" value="N-acetyltransferase"/>
</dbReference>
<accession>A0A371RK23</accession>
<feature type="domain" description="N-acetyltransferase" evidence="1">
    <location>
        <begin position="15"/>
        <end position="171"/>
    </location>
</feature>
<reference evidence="2 3" key="1">
    <citation type="submission" date="2018-08" db="EMBL/GenBank/DDBJ databases">
        <title>Parvularcula sp. SM1705, isolated from surface water of the South Sea China.</title>
        <authorList>
            <person name="Sun L."/>
        </authorList>
    </citation>
    <scope>NUCLEOTIDE SEQUENCE [LARGE SCALE GENOMIC DNA]</scope>
    <source>
        <strain evidence="2 3">SM1705</strain>
    </source>
</reference>
<dbReference type="InterPro" id="IPR000182">
    <property type="entry name" value="GNAT_dom"/>
</dbReference>
<dbReference type="SUPFAM" id="SSF55729">
    <property type="entry name" value="Acyl-CoA N-acyltransferases (Nat)"/>
    <property type="match status" value="1"/>
</dbReference>
<dbReference type="InParanoid" id="A0A371RK23"/>
<gene>
    <name evidence="2" type="ORF">DX908_11105</name>
</gene>
<dbReference type="InterPro" id="IPR016181">
    <property type="entry name" value="Acyl_CoA_acyltransferase"/>
</dbReference>
<dbReference type="Pfam" id="PF13302">
    <property type="entry name" value="Acetyltransf_3"/>
    <property type="match status" value="1"/>
</dbReference>
<dbReference type="GO" id="GO:0016747">
    <property type="term" value="F:acyltransferase activity, transferring groups other than amino-acyl groups"/>
    <property type="evidence" value="ECO:0007669"/>
    <property type="project" value="InterPro"/>
</dbReference>
<dbReference type="AlphaFoldDB" id="A0A371RK23"/>
<evidence type="ECO:0000313" key="2">
    <source>
        <dbReference type="EMBL" id="RFB05766.1"/>
    </source>
</evidence>
<evidence type="ECO:0000313" key="3">
    <source>
        <dbReference type="Proteomes" id="UP000264589"/>
    </source>
</evidence>
<evidence type="ECO:0000259" key="1">
    <source>
        <dbReference type="PROSITE" id="PS51186"/>
    </source>
</evidence>
<comment type="caution">
    <text evidence="2">The sequence shown here is derived from an EMBL/GenBank/DDBJ whole genome shotgun (WGS) entry which is preliminary data.</text>
</comment>
<dbReference type="Proteomes" id="UP000264589">
    <property type="component" value="Unassembled WGS sequence"/>
</dbReference>
<organism evidence="2 3">
    <name type="scientific">Parvularcula marina</name>
    <dbReference type="NCBI Taxonomy" id="2292771"/>
    <lineage>
        <taxon>Bacteria</taxon>
        <taxon>Pseudomonadati</taxon>
        <taxon>Pseudomonadota</taxon>
        <taxon>Alphaproteobacteria</taxon>
        <taxon>Parvularculales</taxon>
        <taxon>Parvularculaceae</taxon>
        <taxon>Parvularcula</taxon>
    </lineage>
</organism>
<protein>
    <submittedName>
        <fullName evidence="2">N-acetyltransferase</fullName>
    </submittedName>
</protein>
<name>A0A371RK23_9PROT</name>
<keyword evidence="2" id="KW-0808">Transferase</keyword>